<dbReference type="SUPFAM" id="SSF100879">
    <property type="entry name" value="Lesion bypass DNA polymerase (Y-family), little finger domain"/>
    <property type="match status" value="1"/>
</dbReference>
<dbReference type="PANTHER" id="PTHR11076">
    <property type="entry name" value="DNA REPAIR POLYMERASE UMUC / TRANSFERASE FAMILY MEMBER"/>
    <property type="match status" value="1"/>
</dbReference>
<dbReference type="Gene3D" id="3.40.1170.60">
    <property type="match status" value="1"/>
</dbReference>
<evidence type="ECO:0000256" key="1">
    <source>
        <dbReference type="ARBA" id="ARBA00010945"/>
    </source>
</evidence>
<dbReference type="AlphaFoldDB" id="A0AAT9FNQ0"/>
<organism evidence="3">
    <name type="scientific">Oceaniferula spumae</name>
    <dbReference type="NCBI Taxonomy" id="2979115"/>
    <lineage>
        <taxon>Bacteria</taxon>
        <taxon>Pseudomonadati</taxon>
        <taxon>Verrucomicrobiota</taxon>
        <taxon>Verrucomicrobiia</taxon>
        <taxon>Verrucomicrobiales</taxon>
        <taxon>Verrucomicrobiaceae</taxon>
        <taxon>Oceaniferula</taxon>
    </lineage>
</organism>
<dbReference type="InterPro" id="IPR050116">
    <property type="entry name" value="DNA_polymerase-Y"/>
</dbReference>
<dbReference type="GO" id="GO:0003887">
    <property type="term" value="F:DNA-directed DNA polymerase activity"/>
    <property type="evidence" value="ECO:0007669"/>
    <property type="project" value="UniProtKB-KW"/>
</dbReference>
<dbReference type="EMBL" id="AP026866">
    <property type="protein sequence ID" value="BDS07602.1"/>
    <property type="molecule type" value="Genomic_DNA"/>
</dbReference>
<dbReference type="GO" id="GO:0003684">
    <property type="term" value="F:damaged DNA binding"/>
    <property type="evidence" value="ECO:0007669"/>
    <property type="project" value="InterPro"/>
</dbReference>
<dbReference type="GO" id="GO:0005829">
    <property type="term" value="C:cytosol"/>
    <property type="evidence" value="ECO:0007669"/>
    <property type="project" value="TreeGrafter"/>
</dbReference>
<dbReference type="SUPFAM" id="SSF56672">
    <property type="entry name" value="DNA/RNA polymerases"/>
    <property type="match status" value="1"/>
</dbReference>
<gene>
    <name evidence="3" type="primary">dinB1</name>
    <name evidence="3" type="ORF">NT6N_26420</name>
</gene>
<dbReference type="InterPro" id="IPR036775">
    <property type="entry name" value="DNA_pol_Y-fam_lit_finger_sf"/>
</dbReference>
<dbReference type="Gene3D" id="1.10.150.20">
    <property type="entry name" value="5' to 3' exonuclease, C-terminal subdomain"/>
    <property type="match status" value="1"/>
</dbReference>
<sequence>MDLSALFVDFDAYFASAEQHMQPFLRGKPVGVAPVMAESSCCIAASYEAKAHGIKTGTRVSDARKLCPGIHIVEAQPARYVELHHRLVAAVESCIHVEAVLSIDEMWCWLPYNLRETETTVQIAHNIKAAIHEQVGPWINSSIGIAPNRWLAKMASKMRKPNGLLVIQACDLPEILHELELRDMHGVGRAMELRLHAHGIHDVRSLCLAGRRKLHTAWGSIEGDRLWLQLRGHEVPDVETERHSVGHSHVLAPEKRPPAEAHAVLHKLTQKAGQRLRHHGMLACSFSVSLRYLRGGHWAEEIRIEATDDALTLARCASRLWKMRPHQAEPMLKISMVLGRLIHAGNYTPSLFTQLVQENMALEEEPAEKDDARRHAVTEAMDKITSKFGRQSVYLGGAHGAMEAAPMRISFGHIPDLDVEAD</sequence>
<dbReference type="Pfam" id="PF00817">
    <property type="entry name" value="IMS"/>
    <property type="match status" value="1"/>
</dbReference>
<comment type="similarity">
    <text evidence="1">Belongs to the DNA polymerase type-Y family.</text>
</comment>
<dbReference type="KEGG" id="osu:NT6N_26420"/>
<evidence type="ECO:0000313" key="3">
    <source>
        <dbReference type="EMBL" id="BDS07602.1"/>
    </source>
</evidence>
<reference evidence="3" key="1">
    <citation type="submission" date="2024-07" db="EMBL/GenBank/DDBJ databases">
        <title>Complete genome sequence of Verrucomicrobiaceae bacterium NT6N.</title>
        <authorList>
            <person name="Huang C."/>
            <person name="Takami H."/>
            <person name="Hamasaki K."/>
        </authorList>
    </citation>
    <scope>NUCLEOTIDE SEQUENCE</scope>
    <source>
        <strain evidence="3">NT6N</strain>
    </source>
</reference>
<name>A0AAT9FNQ0_9BACT</name>
<dbReference type="InterPro" id="IPR043128">
    <property type="entry name" value="Rev_trsase/Diguanyl_cyclase"/>
</dbReference>
<accession>A0AAT9FNQ0</accession>
<dbReference type="PROSITE" id="PS50173">
    <property type="entry name" value="UMUC"/>
    <property type="match status" value="1"/>
</dbReference>
<dbReference type="CDD" id="cd00424">
    <property type="entry name" value="PolY"/>
    <property type="match status" value="1"/>
</dbReference>
<dbReference type="GO" id="GO:0009432">
    <property type="term" value="P:SOS response"/>
    <property type="evidence" value="ECO:0007669"/>
    <property type="project" value="TreeGrafter"/>
</dbReference>
<dbReference type="PANTHER" id="PTHR11076:SF33">
    <property type="entry name" value="DNA POLYMERASE KAPPA"/>
    <property type="match status" value="1"/>
</dbReference>
<dbReference type="InterPro" id="IPR017961">
    <property type="entry name" value="DNA_pol_Y-fam_little_finger"/>
</dbReference>
<dbReference type="GO" id="GO:0042276">
    <property type="term" value="P:error-prone translesion synthesis"/>
    <property type="evidence" value="ECO:0007669"/>
    <property type="project" value="TreeGrafter"/>
</dbReference>
<dbReference type="InterPro" id="IPR001126">
    <property type="entry name" value="UmuC"/>
</dbReference>
<dbReference type="InterPro" id="IPR043502">
    <property type="entry name" value="DNA/RNA_pol_sf"/>
</dbReference>
<feature type="domain" description="UmuC" evidence="2">
    <location>
        <begin position="5"/>
        <end position="188"/>
    </location>
</feature>
<dbReference type="Pfam" id="PF11799">
    <property type="entry name" value="IMS_C"/>
    <property type="match status" value="1"/>
</dbReference>
<dbReference type="GO" id="GO:0006281">
    <property type="term" value="P:DNA repair"/>
    <property type="evidence" value="ECO:0007669"/>
    <property type="project" value="InterPro"/>
</dbReference>
<protein>
    <submittedName>
        <fullName evidence="3">DNA polymerase IV 1</fullName>
    </submittedName>
</protein>
<dbReference type="Gene3D" id="3.30.70.270">
    <property type="match status" value="1"/>
</dbReference>
<proteinExistence type="inferred from homology"/>
<evidence type="ECO:0000259" key="2">
    <source>
        <dbReference type="PROSITE" id="PS50173"/>
    </source>
</evidence>